<organism evidence="1 2">
    <name type="scientific">Hyphococcus luteus</name>
    <dbReference type="NCBI Taxonomy" id="2058213"/>
    <lineage>
        <taxon>Bacteria</taxon>
        <taxon>Pseudomonadati</taxon>
        <taxon>Pseudomonadota</taxon>
        <taxon>Alphaproteobacteria</taxon>
        <taxon>Parvularculales</taxon>
        <taxon>Parvularculaceae</taxon>
        <taxon>Hyphococcus</taxon>
    </lineage>
</organism>
<reference evidence="1 2" key="1">
    <citation type="submission" date="2017-12" db="EMBL/GenBank/DDBJ databases">
        <authorList>
            <person name="Hurst M.R.H."/>
        </authorList>
    </citation>
    <scope>NUCLEOTIDE SEQUENCE [LARGE SCALE GENOMIC DNA]</scope>
    <source>
        <strain evidence="1 2">SY-3-19</strain>
    </source>
</reference>
<evidence type="ECO:0000313" key="2">
    <source>
        <dbReference type="Proteomes" id="UP000239504"/>
    </source>
</evidence>
<dbReference type="OrthoDB" id="8295691at2"/>
<dbReference type="EMBL" id="PJCH01000006">
    <property type="protein sequence ID" value="PQA87593.1"/>
    <property type="molecule type" value="Genomic_DNA"/>
</dbReference>
<dbReference type="RefSeq" id="WP_104830131.1">
    <property type="nucleotide sequence ID" value="NZ_PJCH01000006.1"/>
</dbReference>
<evidence type="ECO:0000313" key="1">
    <source>
        <dbReference type="EMBL" id="PQA87593.1"/>
    </source>
</evidence>
<accession>A0A2S7K512</accession>
<keyword evidence="2" id="KW-1185">Reference proteome</keyword>
<proteinExistence type="predicted"/>
<protein>
    <recommendedName>
        <fullName evidence="3">Transcriptional regulator</fullName>
    </recommendedName>
</protein>
<dbReference type="Proteomes" id="UP000239504">
    <property type="component" value="Unassembled WGS sequence"/>
</dbReference>
<sequence>MNKLVQALEEAGFGDRLISEKQLARIVGGGAARRYGLVNRALKQRSLVRIKRGLYVLGGKQATGLHPFIVAQALQPGSYVTFESALSYHSWIPEAVYSTASVTPKPKAIELTTDQFGHFSFHTIAVERYGFLESVDRIQLGPSVALVAQPLRALMDLVAFRKVEWQGMSWLEQGLRIEQSHLQALRKPDFSRLRHVYKHQKARNFLQALEADVMALKSAGKV</sequence>
<dbReference type="AlphaFoldDB" id="A0A2S7K512"/>
<evidence type="ECO:0008006" key="3">
    <source>
        <dbReference type="Google" id="ProtNLM"/>
    </source>
</evidence>
<name>A0A2S7K512_9PROT</name>
<comment type="caution">
    <text evidence="1">The sequence shown here is derived from an EMBL/GenBank/DDBJ whole genome shotgun (WGS) entry which is preliminary data.</text>
</comment>
<gene>
    <name evidence="1" type="ORF">CW354_10965</name>
</gene>